<accession>A0ABS6W9Y5</accession>
<name>A0ABS6W9Y5_9BIFI</name>
<evidence type="ECO:0000313" key="5">
    <source>
        <dbReference type="Proteomes" id="UP000812844"/>
    </source>
</evidence>
<protein>
    <submittedName>
        <fullName evidence="4">Zinc-ribbon domain-containing protein</fullName>
    </submittedName>
</protein>
<feature type="region of interest" description="Disordered" evidence="1">
    <location>
        <begin position="13"/>
        <end position="100"/>
    </location>
</feature>
<sequence>MYCGYCGSKLKDDAKFCGHCGKPAKKPSTSPAPSPAPDRPSAPSGVALPGSVGPNTVTSGAGPAVGPNDVASDDVSAGRGPDAVPSTKAAAPEPAAPVRPADGVGILGKVTGKVGDKMGAAIASAAEGPASLSGADRKRFAGLSKTAGGANAPIPAEDLRTFLIGVAVAVVVFVLCAVAAVTYHNGLWGNASAGEWETSTVAIMEYGIADEDVVD</sequence>
<comment type="caution">
    <text evidence="4">The sequence shown here is derived from an EMBL/GenBank/DDBJ whole genome shotgun (WGS) entry which is preliminary data.</text>
</comment>
<feature type="compositionally biased region" description="Low complexity" evidence="1">
    <location>
        <begin position="89"/>
        <end position="100"/>
    </location>
</feature>
<evidence type="ECO:0000259" key="3">
    <source>
        <dbReference type="Pfam" id="PF13240"/>
    </source>
</evidence>
<keyword evidence="5" id="KW-1185">Reference proteome</keyword>
<reference evidence="4 5" key="1">
    <citation type="submission" date="2021-05" db="EMBL/GenBank/DDBJ databases">
        <title>Phylogenetic classification of ten novel species belonging to the genus Bifidobacterium comprising B. colchicus sp. nov., B. abeli sp. nov., B. bicoloris sp. nov., B. guerezis sp. nov., B. rosaliae sp. nov., B. santillanensis sp. nov., B. argentati sp. nov., B. amazzoni sp. nov., B. pluviali sp. nov., and B. pinnaculum sp. nov.</title>
        <authorList>
            <person name="Lugli G.A."/>
            <person name="Ruiz Garcia L."/>
            <person name="Margolles A."/>
            <person name="Ventura M."/>
        </authorList>
    </citation>
    <scope>NUCLEOTIDE SEQUENCE [LARGE SCALE GENOMIC DNA]</scope>
    <source>
        <strain evidence="4 5">6T3</strain>
    </source>
</reference>
<organism evidence="4 5">
    <name type="scientific">Bifidobacterium phasiani</name>
    <dbReference type="NCBI Taxonomy" id="2834431"/>
    <lineage>
        <taxon>Bacteria</taxon>
        <taxon>Bacillati</taxon>
        <taxon>Actinomycetota</taxon>
        <taxon>Actinomycetes</taxon>
        <taxon>Bifidobacteriales</taxon>
        <taxon>Bifidobacteriaceae</taxon>
        <taxon>Bifidobacterium</taxon>
    </lineage>
</organism>
<dbReference type="InterPro" id="IPR026870">
    <property type="entry name" value="Zinc_ribbon_dom"/>
</dbReference>
<proteinExistence type="predicted"/>
<keyword evidence="2" id="KW-0812">Transmembrane</keyword>
<evidence type="ECO:0000256" key="2">
    <source>
        <dbReference type="SAM" id="Phobius"/>
    </source>
</evidence>
<dbReference type="Proteomes" id="UP000812844">
    <property type="component" value="Unassembled WGS sequence"/>
</dbReference>
<feature type="domain" description="Zinc-ribbon" evidence="3">
    <location>
        <begin position="2"/>
        <end position="23"/>
    </location>
</feature>
<feature type="transmembrane region" description="Helical" evidence="2">
    <location>
        <begin position="162"/>
        <end position="183"/>
    </location>
</feature>
<gene>
    <name evidence="4" type="ORF">KIH73_08045</name>
</gene>
<evidence type="ECO:0000256" key="1">
    <source>
        <dbReference type="SAM" id="MobiDB-lite"/>
    </source>
</evidence>
<dbReference type="EMBL" id="JAHBBD010000018">
    <property type="protein sequence ID" value="MBW3083313.1"/>
    <property type="molecule type" value="Genomic_DNA"/>
</dbReference>
<dbReference type="RefSeq" id="WP_219082341.1">
    <property type="nucleotide sequence ID" value="NZ_JAHBBD010000018.1"/>
</dbReference>
<feature type="compositionally biased region" description="Pro residues" evidence="1">
    <location>
        <begin position="30"/>
        <end position="40"/>
    </location>
</feature>
<dbReference type="Pfam" id="PF13240">
    <property type="entry name" value="Zn_Ribbon_1"/>
    <property type="match status" value="1"/>
</dbReference>
<keyword evidence="2" id="KW-1133">Transmembrane helix</keyword>
<evidence type="ECO:0000313" key="4">
    <source>
        <dbReference type="EMBL" id="MBW3083313.1"/>
    </source>
</evidence>
<keyword evidence="2" id="KW-0472">Membrane</keyword>